<dbReference type="Proteomes" id="UP001222087">
    <property type="component" value="Chromosome"/>
</dbReference>
<sequence length="301" mass="35070">MSDYQTVLSKQEKKWIMEQRVTRATDNQEVLIYPMGAERYLSSVLFGDKPERYNLKAEIKDKTVLVIPGYGNTAFLFAMAGAKSITAYDKDPVTIAWLKAFKKYYHYCEHDAQGKPYPSIGELFTALTCWYPPLISLPSGKFTNCLFWLLNPQLLRRTYIFYMLSLVRQAIQLKHQQNFELNKNIQFHVGEINQLHANKQVFDTAFVPYLLGVKNGIEKKEAIVDFIKQMLRLVPEGHVLVNPSRDEKEFYFTGKRYFVTTGYENVQTIPGLENYFFAEDKHWFRTQGLAIFSTRPHKQDA</sequence>
<gene>
    <name evidence="1" type="ORF">PXX05_11570</name>
</gene>
<reference evidence="1 2" key="1">
    <citation type="submission" date="2023-02" db="EMBL/GenBank/DDBJ databases">
        <title>Genome Sequence of L. cardiaca H63T.</title>
        <authorList>
            <person name="Lopez A.E."/>
            <person name="Cianciotto N.P."/>
        </authorList>
    </citation>
    <scope>NUCLEOTIDE SEQUENCE [LARGE SCALE GENOMIC DNA]</scope>
    <source>
        <strain evidence="1 2">H63</strain>
    </source>
</reference>
<protein>
    <submittedName>
        <fullName evidence="1">ABC transporter permease</fullName>
    </submittedName>
</protein>
<organism evidence="1 2">
    <name type="scientific">Legionella cardiaca</name>
    <dbReference type="NCBI Taxonomy" id="1071983"/>
    <lineage>
        <taxon>Bacteria</taxon>
        <taxon>Pseudomonadati</taxon>
        <taxon>Pseudomonadota</taxon>
        <taxon>Gammaproteobacteria</taxon>
        <taxon>Legionellales</taxon>
        <taxon>Legionellaceae</taxon>
        <taxon>Legionella</taxon>
    </lineage>
</organism>
<dbReference type="Gene3D" id="3.40.50.150">
    <property type="entry name" value="Vaccinia Virus protein VP39"/>
    <property type="match status" value="1"/>
</dbReference>
<dbReference type="RefSeq" id="WP_275088364.1">
    <property type="nucleotide sequence ID" value="NZ_CP119078.1"/>
</dbReference>
<proteinExistence type="predicted"/>
<dbReference type="InterPro" id="IPR029063">
    <property type="entry name" value="SAM-dependent_MTases_sf"/>
</dbReference>
<name>A0ABY8APG3_9GAMM</name>
<evidence type="ECO:0000313" key="1">
    <source>
        <dbReference type="EMBL" id="WED42542.1"/>
    </source>
</evidence>
<accession>A0ABY8APG3</accession>
<keyword evidence="2" id="KW-1185">Reference proteome</keyword>
<dbReference type="SUPFAM" id="SSF53335">
    <property type="entry name" value="S-adenosyl-L-methionine-dependent methyltransferases"/>
    <property type="match status" value="1"/>
</dbReference>
<evidence type="ECO:0000313" key="2">
    <source>
        <dbReference type="Proteomes" id="UP001222087"/>
    </source>
</evidence>
<dbReference type="EMBL" id="CP119078">
    <property type="protein sequence ID" value="WED42542.1"/>
    <property type="molecule type" value="Genomic_DNA"/>
</dbReference>